<dbReference type="STRING" id="1850517.A8708_22105"/>
<name>A0A198A8G1_9BACL</name>
<comment type="caution">
    <text evidence="1">The sequence shown here is derived from an EMBL/GenBank/DDBJ whole genome shotgun (WGS) entry which is preliminary data.</text>
</comment>
<sequence length="69" mass="7813">MDSKKYELVEIMCDLCKGMSREELLEWKQKANALPEVKNSNVLNLFNDMINVFICPVGSSAVPNMSCDQ</sequence>
<protein>
    <submittedName>
        <fullName evidence="1">Uncharacterized protein</fullName>
    </submittedName>
</protein>
<evidence type="ECO:0000313" key="2">
    <source>
        <dbReference type="Proteomes" id="UP000078454"/>
    </source>
</evidence>
<reference evidence="1 2" key="1">
    <citation type="submission" date="2016-05" db="EMBL/GenBank/DDBJ databases">
        <title>Paenibacillus sp. 1ZS3-15 nov., isolated from the rhizosphere soil.</title>
        <authorList>
            <person name="Zhang X.X."/>
            <person name="Zhang J."/>
        </authorList>
    </citation>
    <scope>NUCLEOTIDE SEQUENCE [LARGE SCALE GENOMIC DNA]</scope>
    <source>
        <strain evidence="1 2">1ZS3-15</strain>
    </source>
</reference>
<dbReference type="RefSeq" id="WP_068665968.1">
    <property type="nucleotide sequence ID" value="NZ_LYPB01000072.1"/>
</dbReference>
<accession>A0A198A8G1</accession>
<proteinExistence type="predicted"/>
<dbReference type="AlphaFoldDB" id="A0A198A8G1"/>
<keyword evidence="2" id="KW-1185">Reference proteome</keyword>
<gene>
    <name evidence="1" type="ORF">A8708_22105</name>
</gene>
<dbReference type="Proteomes" id="UP000078454">
    <property type="component" value="Unassembled WGS sequence"/>
</dbReference>
<evidence type="ECO:0000313" key="1">
    <source>
        <dbReference type="EMBL" id="OAS17462.1"/>
    </source>
</evidence>
<organism evidence="1 2">
    <name type="scientific">Paenibacillus oryzisoli</name>
    <dbReference type="NCBI Taxonomy" id="1850517"/>
    <lineage>
        <taxon>Bacteria</taxon>
        <taxon>Bacillati</taxon>
        <taxon>Bacillota</taxon>
        <taxon>Bacilli</taxon>
        <taxon>Bacillales</taxon>
        <taxon>Paenibacillaceae</taxon>
        <taxon>Paenibacillus</taxon>
    </lineage>
</organism>
<dbReference type="EMBL" id="LYPB01000072">
    <property type="protein sequence ID" value="OAS17462.1"/>
    <property type="molecule type" value="Genomic_DNA"/>
</dbReference>